<organism evidence="1 2">
    <name type="scientific">Naasia aerilata</name>
    <dbReference type="NCBI Taxonomy" id="1162966"/>
    <lineage>
        <taxon>Bacteria</taxon>
        <taxon>Bacillati</taxon>
        <taxon>Actinomycetota</taxon>
        <taxon>Actinomycetes</taxon>
        <taxon>Micrococcales</taxon>
        <taxon>Microbacteriaceae</taxon>
        <taxon>Naasia</taxon>
    </lineage>
</organism>
<keyword evidence="2" id="KW-1185">Reference proteome</keyword>
<evidence type="ECO:0000313" key="1">
    <source>
        <dbReference type="EMBL" id="BDZ45732.1"/>
    </source>
</evidence>
<dbReference type="InterPro" id="IPR006059">
    <property type="entry name" value="SBP"/>
</dbReference>
<dbReference type="EMBL" id="AP027731">
    <property type="protein sequence ID" value="BDZ45732.1"/>
    <property type="molecule type" value="Genomic_DNA"/>
</dbReference>
<dbReference type="InterPro" id="IPR050490">
    <property type="entry name" value="Bact_solute-bd_prot1"/>
</dbReference>
<protein>
    <submittedName>
        <fullName evidence="1">Sugar ABC transporter substrate-binding protein</fullName>
    </submittedName>
</protein>
<dbReference type="Proteomes" id="UP001321498">
    <property type="component" value="Chromosome"/>
</dbReference>
<accession>A0ABN6XLA2</accession>
<sequence length="475" mass="50105">MARLAPDGRRVLQTRSVRGRFGRSHVPGTFDPSVPLNEENRLNPMKARFLAGSTALVLGAAALAGCSAGGSGGSGDSGDGNVTMTLWQNSTTGEGQQFWKNAAADFTKANPKVTIKVQSIQNEDLDGKLQTALNSGDAPDIFLQRGGGKMAAMVAAGQLMDLTGKVDSTVQKELGEAALGADSLDDKLYAMPLTIQPGGFFYSQDLFKQAGITETPASIDDLSAAVDKLKGIGVAPIALGAKAAWPAAHWYYFFALRECDSKVLEKATTDKDFSDKCWIKAGEDLQKFSDTKPYNEGFLTTEPQQGAGSSAGLVANHKAAMELMGAWDAGVIADLTPDKKPLPDLGWFPFPEISGGKGEPGSILGGVDGYSCSVNAPKECVDFLNFVATAEQQTKYYQAFHTLPANSTAQESVTEPFLQSIRDAVNSAPFVSQWLDTLYGQNVGNALNVGVVDMLAGKGDPDSIVQSVADAAKKA</sequence>
<evidence type="ECO:0000313" key="2">
    <source>
        <dbReference type="Proteomes" id="UP001321498"/>
    </source>
</evidence>
<dbReference type="SUPFAM" id="SSF53850">
    <property type="entry name" value="Periplasmic binding protein-like II"/>
    <property type="match status" value="1"/>
</dbReference>
<dbReference type="PANTHER" id="PTHR43649:SF14">
    <property type="entry name" value="BLR3389 PROTEIN"/>
    <property type="match status" value="1"/>
</dbReference>
<dbReference type="Gene3D" id="3.40.190.10">
    <property type="entry name" value="Periplasmic binding protein-like II"/>
    <property type="match status" value="2"/>
</dbReference>
<name>A0ABN6XLA2_9MICO</name>
<gene>
    <name evidence="1" type="ORF">GCM10025866_16410</name>
</gene>
<proteinExistence type="predicted"/>
<dbReference type="PANTHER" id="PTHR43649">
    <property type="entry name" value="ARABINOSE-BINDING PROTEIN-RELATED"/>
    <property type="match status" value="1"/>
</dbReference>
<reference evidence="2" key="1">
    <citation type="journal article" date="2019" name="Int. J. Syst. Evol. Microbiol.">
        <title>The Global Catalogue of Microorganisms (GCM) 10K type strain sequencing project: providing services to taxonomists for standard genome sequencing and annotation.</title>
        <authorList>
            <consortium name="The Broad Institute Genomics Platform"/>
            <consortium name="The Broad Institute Genome Sequencing Center for Infectious Disease"/>
            <person name="Wu L."/>
            <person name="Ma J."/>
        </authorList>
    </citation>
    <scope>NUCLEOTIDE SEQUENCE [LARGE SCALE GENOMIC DNA]</scope>
    <source>
        <strain evidence="2">NBRC 108725</strain>
    </source>
</reference>
<dbReference type="Pfam" id="PF01547">
    <property type="entry name" value="SBP_bac_1"/>
    <property type="match status" value="1"/>
</dbReference>